<accession>A0A0C2D135</accession>
<dbReference type="AlphaFoldDB" id="A0A0C2D135"/>
<evidence type="ECO:0000313" key="1">
    <source>
        <dbReference type="EMBL" id="KIG16941.1"/>
    </source>
</evidence>
<gene>
    <name evidence="1" type="ORF">DB30_03925</name>
</gene>
<protein>
    <submittedName>
        <fullName evidence="1">Uncharacterized protein</fullName>
    </submittedName>
</protein>
<comment type="caution">
    <text evidence="1">The sequence shown here is derived from an EMBL/GenBank/DDBJ whole genome shotgun (WGS) entry which is preliminary data.</text>
</comment>
<dbReference type="Proteomes" id="UP000031599">
    <property type="component" value="Unassembled WGS sequence"/>
</dbReference>
<name>A0A0C2D135_9BACT</name>
<evidence type="ECO:0000313" key="2">
    <source>
        <dbReference type="Proteomes" id="UP000031599"/>
    </source>
</evidence>
<organism evidence="1 2">
    <name type="scientific">Enhygromyxa salina</name>
    <dbReference type="NCBI Taxonomy" id="215803"/>
    <lineage>
        <taxon>Bacteria</taxon>
        <taxon>Pseudomonadati</taxon>
        <taxon>Myxococcota</taxon>
        <taxon>Polyangia</taxon>
        <taxon>Nannocystales</taxon>
        <taxon>Nannocystaceae</taxon>
        <taxon>Enhygromyxa</taxon>
    </lineage>
</organism>
<dbReference type="EMBL" id="JMCC02000030">
    <property type="protein sequence ID" value="KIG16941.1"/>
    <property type="molecule type" value="Genomic_DNA"/>
</dbReference>
<proteinExistence type="predicted"/>
<reference evidence="1 2" key="1">
    <citation type="submission" date="2014-12" db="EMBL/GenBank/DDBJ databases">
        <title>Genome assembly of Enhygromyxa salina DSM 15201.</title>
        <authorList>
            <person name="Sharma G."/>
            <person name="Subramanian S."/>
        </authorList>
    </citation>
    <scope>NUCLEOTIDE SEQUENCE [LARGE SCALE GENOMIC DNA]</scope>
    <source>
        <strain evidence="1 2">DSM 15201</strain>
    </source>
</reference>
<sequence>MSRDTSSLAQLRSGPNSCYPWFVNARRLSYLLSTVLAAVVLLIASPAQAGKQATLGNPPASMRPGQTSSVHEIGASFNGNFNPDAFIPAFNWRFHLPGTGRVGQLSGLFMGFNAGPAVSFHGNGRGYYDRGGYGRGNRDFYRAVWGRAGFELGYEIDPWSNLALTFSPTVHNDFHFSPHFFQFEQTFGPTIRLYIEQHWIFYFEPGFVGWNVWTDGNNNSGAWLSVRGGVGFAYKF</sequence>